<evidence type="ECO:0000313" key="2">
    <source>
        <dbReference type="EMBL" id="KCB22951.1"/>
    </source>
</evidence>
<evidence type="ECO:0000256" key="1">
    <source>
        <dbReference type="SAM" id="MobiDB-lite"/>
    </source>
</evidence>
<comment type="caution">
    <text evidence="2">The sequence shown here is derived from an EMBL/GenBank/DDBJ whole genome shotgun (WGS) entry which is preliminary data.</text>
</comment>
<dbReference type="EMBL" id="JHEM01000022">
    <property type="protein sequence ID" value="KCB22951.1"/>
    <property type="molecule type" value="Genomic_DNA"/>
</dbReference>
<sequence>MDRSRAPNSGHPTQGTQLRAPNSGHPTQGTQLRAPNSGHPGSWIVWRTRACPVCRPCRRVRKEISFKNKNLPGFDARAGSGGFRRRRWTSAR</sequence>
<feature type="compositionally biased region" description="Basic residues" evidence="1">
    <location>
        <begin position="83"/>
        <end position="92"/>
    </location>
</feature>
<dbReference type="Proteomes" id="UP000025748">
    <property type="component" value="Unassembled WGS sequence"/>
</dbReference>
<accession>A0ABR4QZI3</accession>
<keyword evidence="3" id="KW-1185">Reference proteome</keyword>
<feature type="compositionally biased region" description="Polar residues" evidence="1">
    <location>
        <begin position="1"/>
        <end position="34"/>
    </location>
</feature>
<protein>
    <submittedName>
        <fullName evidence="2">Uncharacterized protein</fullName>
    </submittedName>
</protein>
<feature type="region of interest" description="Disordered" evidence="1">
    <location>
        <begin position="1"/>
        <end position="41"/>
    </location>
</feature>
<organism evidence="2 3">
    <name type="scientific">Bordetella hinzii OH87 BAL007II</name>
    <dbReference type="NCBI Taxonomy" id="1331262"/>
    <lineage>
        <taxon>Bacteria</taxon>
        <taxon>Pseudomonadati</taxon>
        <taxon>Pseudomonadota</taxon>
        <taxon>Betaproteobacteria</taxon>
        <taxon>Burkholderiales</taxon>
        <taxon>Alcaligenaceae</taxon>
        <taxon>Bordetella</taxon>
    </lineage>
</organism>
<proteinExistence type="predicted"/>
<name>A0ABR4QZI3_9BORD</name>
<reference evidence="2 3" key="1">
    <citation type="submission" date="2014-03" db="EMBL/GenBank/DDBJ databases">
        <title>Genome sequence of Bordetella hinzii.</title>
        <authorList>
            <person name="Register K."/>
            <person name="Harvill E."/>
            <person name="Goodfield L.L."/>
            <person name="Ivanov Y.V."/>
            <person name="Meyer J.A."/>
            <person name="Muse S.J."/>
            <person name="Jacobs N."/>
            <person name="Bendor L."/>
            <person name="Smallridge W.E."/>
            <person name="Brinkac L.M."/>
            <person name="Sanka R."/>
            <person name="Kim M."/>
            <person name="Losada L."/>
        </authorList>
    </citation>
    <scope>NUCLEOTIDE SEQUENCE [LARGE SCALE GENOMIC DNA]</scope>
    <source>
        <strain evidence="2 3">OH87 BAL007II</strain>
    </source>
</reference>
<evidence type="ECO:0000313" key="3">
    <source>
        <dbReference type="Proteomes" id="UP000025748"/>
    </source>
</evidence>
<gene>
    <name evidence="2" type="ORF">L544_4085</name>
</gene>
<feature type="region of interest" description="Disordered" evidence="1">
    <location>
        <begin position="70"/>
        <end position="92"/>
    </location>
</feature>